<dbReference type="Proteomes" id="UP001362999">
    <property type="component" value="Unassembled WGS sequence"/>
</dbReference>
<dbReference type="AlphaFoldDB" id="A0AAV9Z4A1"/>
<evidence type="ECO:0000313" key="2">
    <source>
        <dbReference type="Proteomes" id="UP001362999"/>
    </source>
</evidence>
<organism evidence="1 2">
    <name type="scientific">Favolaschia claudopus</name>
    <dbReference type="NCBI Taxonomy" id="2862362"/>
    <lineage>
        <taxon>Eukaryota</taxon>
        <taxon>Fungi</taxon>
        <taxon>Dikarya</taxon>
        <taxon>Basidiomycota</taxon>
        <taxon>Agaricomycotina</taxon>
        <taxon>Agaricomycetes</taxon>
        <taxon>Agaricomycetidae</taxon>
        <taxon>Agaricales</taxon>
        <taxon>Marasmiineae</taxon>
        <taxon>Mycenaceae</taxon>
        <taxon>Favolaschia</taxon>
    </lineage>
</organism>
<dbReference type="EMBL" id="JAWWNJ010000217">
    <property type="protein sequence ID" value="KAK6969665.1"/>
    <property type="molecule type" value="Genomic_DNA"/>
</dbReference>
<protein>
    <submittedName>
        <fullName evidence="1">Uncharacterized protein</fullName>
    </submittedName>
</protein>
<sequence length="328" mass="35528">MSSPLADILVFGSARTVMRLDCELAYTSTGIEGYGETGGNGSVEGIAGVEVRKDGGDYVNGIRRLECDGGTDESVDFCLVGCPGYAMQNMPSTHTSYVVFEGLPGIEPCHRSCKRRNELRRGGSAVRFWNVARIAKAMEYEQARTSRSPARHFGFSEDGLSGMRYGLGRAVLCFNFGSIVLDELRKPRVAIVAMDGALFAGATGKGNGSWNGRWRVEIDDEGREFGGDGYWRKEEEGWPILSPRAFVGRVGVGWNVASVESDLGCCGDDNGRVTSHGPGIALERFGLDKTSSHHSRSLAMDRGAVRGIKGLSWKYPSMASNPVMYARP</sequence>
<proteinExistence type="predicted"/>
<accession>A0AAV9Z4A1</accession>
<evidence type="ECO:0000313" key="1">
    <source>
        <dbReference type="EMBL" id="KAK6969665.1"/>
    </source>
</evidence>
<gene>
    <name evidence="1" type="ORF">R3P38DRAFT_3497845</name>
</gene>
<name>A0AAV9Z4A1_9AGAR</name>
<keyword evidence="2" id="KW-1185">Reference proteome</keyword>
<reference evidence="1 2" key="1">
    <citation type="journal article" date="2024" name="J Genomics">
        <title>Draft genome sequencing and assembly of Favolaschia claudopus CIRM-BRFM 2984 isolated from oak limbs.</title>
        <authorList>
            <person name="Navarro D."/>
            <person name="Drula E."/>
            <person name="Chaduli D."/>
            <person name="Cazenave R."/>
            <person name="Ahrendt S."/>
            <person name="Wang J."/>
            <person name="Lipzen A."/>
            <person name="Daum C."/>
            <person name="Barry K."/>
            <person name="Grigoriev I.V."/>
            <person name="Favel A."/>
            <person name="Rosso M.N."/>
            <person name="Martin F."/>
        </authorList>
    </citation>
    <scope>NUCLEOTIDE SEQUENCE [LARGE SCALE GENOMIC DNA]</scope>
    <source>
        <strain evidence="1 2">CIRM-BRFM 2984</strain>
    </source>
</reference>
<comment type="caution">
    <text evidence="1">The sequence shown here is derived from an EMBL/GenBank/DDBJ whole genome shotgun (WGS) entry which is preliminary data.</text>
</comment>